<dbReference type="InterPro" id="IPR010920">
    <property type="entry name" value="LSM_dom_sf"/>
</dbReference>
<gene>
    <name evidence="2" type="ORF">H1P_820009</name>
</gene>
<feature type="domain" description="Hfq-related" evidence="1">
    <location>
        <begin position="8"/>
        <end position="68"/>
    </location>
</feature>
<dbReference type="EMBL" id="CAACVJ010000690">
    <property type="protein sequence ID" value="VEP18582.1"/>
    <property type="molecule type" value="Genomic_DNA"/>
</dbReference>
<sequence>MTEFDTGLPSVKQVQGYIKDKQEVELKLITDDLIVGKIMWQDPQCICLIDHYDQSTLIWRQALVFLKPKA</sequence>
<evidence type="ECO:0000259" key="1">
    <source>
        <dbReference type="Pfam" id="PF21979"/>
    </source>
</evidence>
<dbReference type="RefSeq" id="WP_144867951.1">
    <property type="nucleotide sequence ID" value="NZ_LR213840.1"/>
</dbReference>
<name>A0A563W4F0_9CYAN</name>
<organism evidence="2 3">
    <name type="scientific">Hyella patelloides LEGE 07179</name>
    <dbReference type="NCBI Taxonomy" id="945734"/>
    <lineage>
        <taxon>Bacteria</taxon>
        <taxon>Bacillati</taxon>
        <taxon>Cyanobacteriota</taxon>
        <taxon>Cyanophyceae</taxon>
        <taxon>Pleurocapsales</taxon>
        <taxon>Hyellaceae</taxon>
        <taxon>Hyella</taxon>
    </lineage>
</organism>
<keyword evidence="3" id="KW-1185">Reference proteome</keyword>
<dbReference type="SUPFAM" id="SSF50182">
    <property type="entry name" value="Sm-like ribonucleoproteins"/>
    <property type="match status" value="1"/>
</dbReference>
<dbReference type="NCBIfam" id="NF047718">
    <property type="entry name" value="Hfq_rel_Cyano"/>
    <property type="match status" value="1"/>
</dbReference>
<evidence type="ECO:0000313" key="3">
    <source>
        <dbReference type="Proteomes" id="UP000320055"/>
    </source>
</evidence>
<dbReference type="AlphaFoldDB" id="A0A563W4F0"/>
<reference evidence="2 3" key="1">
    <citation type="submission" date="2019-01" db="EMBL/GenBank/DDBJ databases">
        <authorList>
            <person name="Brito A."/>
        </authorList>
    </citation>
    <scope>NUCLEOTIDE SEQUENCE [LARGE SCALE GENOMIC DNA]</scope>
    <source>
        <strain evidence="2">1</strain>
    </source>
</reference>
<dbReference type="Gene3D" id="2.30.30.100">
    <property type="match status" value="1"/>
</dbReference>
<evidence type="ECO:0000313" key="2">
    <source>
        <dbReference type="EMBL" id="VEP18582.1"/>
    </source>
</evidence>
<dbReference type="Proteomes" id="UP000320055">
    <property type="component" value="Unassembled WGS sequence"/>
</dbReference>
<dbReference type="Pfam" id="PF21979">
    <property type="entry name" value="Hfq_1"/>
    <property type="match status" value="1"/>
</dbReference>
<dbReference type="OrthoDB" id="573534at2"/>
<dbReference type="InterPro" id="IPR053840">
    <property type="entry name" value="Hfq_1"/>
</dbReference>
<protein>
    <recommendedName>
        <fullName evidence="1">Hfq-related domain-containing protein</fullName>
    </recommendedName>
</protein>
<proteinExistence type="predicted"/>
<accession>A0A563W4F0</accession>